<keyword evidence="5" id="KW-0732">Signal</keyword>
<dbReference type="PANTHER" id="PTHR46580:SF2">
    <property type="entry name" value="MAM DOMAIN-CONTAINING PROTEIN"/>
    <property type="match status" value="1"/>
</dbReference>
<dbReference type="SUPFAM" id="SSF69318">
    <property type="entry name" value="Integrin alpha N-terminal domain"/>
    <property type="match status" value="1"/>
</dbReference>
<dbReference type="SUPFAM" id="SSF56399">
    <property type="entry name" value="ADP-ribosylation"/>
    <property type="match status" value="1"/>
</dbReference>
<dbReference type="EC" id="2.4.2.31" evidence="7"/>
<evidence type="ECO:0000256" key="3">
    <source>
        <dbReference type="ARBA" id="ARBA00022679"/>
    </source>
</evidence>
<accession>A0A815QCR5</accession>
<keyword evidence="7" id="KW-0520">NAD</keyword>
<keyword evidence="3 7" id="KW-0808">Transferase</keyword>
<keyword evidence="9" id="KW-0472">Membrane</keyword>
<feature type="non-terminal residue" evidence="10">
    <location>
        <position position="1"/>
    </location>
</feature>
<keyword evidence="7" id="KW-0521">NADP</keyword>
<evidence type="ECO:0000256" key="6">
    <source>
        <dbReference type="ARBA" id="ARBA00047597"/>
    </source>
</evidence>
<keyword evidence="9" id="KW-1133">Transmembrane helix</keyword>
<dbReference type="EMBL" id="CAJNOT010005247">
    <property type="protein sequence ID" value="CAF1460025.1"/>
    <property type="molecule type" value="Genomic_DNA"/>
</dbReference>
<feature type="region of interest" description="Disordered" evidence="8">
    <location>
        <begin position="1"/>
        <end position="90"/>
    </location>
</feature>
<dbReference type="Gene3D" id="2.30.30.100">
    <property type="match status" value="1"/>
</dbReference>
<feature type="compositionally biased region" description="Polar residues" evidence="8">
    <location>
        <begin position="75"/>
        <end position="86"/>
    </location>
</feature>
<evidence type="ECO:0000256" key="1">
    <source>
        <dbReference type="ARBA" id="ARBA00009558"/>
    </source>
</evidence>
<dbReference type="PROSITE" id="PS51996">
    <property type="entry name" value="TR_MART"/>
    <property type="match status" value="1"/>
</dbReference>
<evidence type="ECO:0000256" key="7">
    <source>
        <dbReference type="RuleBase" id="RU361228"/>
    </source>
</evidence>
<evidence type="ECO:0000256" key="8">
    <source>
        <dbReference type="SAM" id="MobiDB-lite"/>
    </source>
</evidence>
<keyword evidence="9" id="KW-0812">Transmembrane</keyword>
<name>A0A815QCR5_9BILA</name>
<dbReference type="InterPro" id="IPR028994">
    <property type="entry name" value="Integrin_alpha_N"/>
</dbReference>
<dbReference type="Proteomes" id="UP000663864">
    <property type="component" value="Unassembled WGS sequence"/>
</dbReference>
<dbReference type="InterPro" id="IPR013517">
    <property type="entry name" value="FG-GAP"/>
</dbReference>
<evidence type="ECO:0000313" key="10">
    <source>
        <dbReference type="EMBL" id="CAF1460025.1"/>
    </source>
</evidence>
<comment type="caution">
    <text evidence="10">The sequence shown here is derived from an EMBL/GenBank/DDBJ whole genome shotgun (WGS) entry which is preliminary data.</text>
</comment>
<comment type="catalytic activity">
    <reaction evidence="6 7">
        <text>L-arginyl-[protein] + NAD(+) = N(omega)-(ADP-D-ribosyl)-L-arginyl-[protein] + nicotinamide + H(+)</text>
        <dbReference type="Rhea" id="RHEA:19149"/>
        <dbReference type="Rhea" id="RHEA-COMP:10532"/>
        <dbReference type="Rhea" id="RHEA-COMP:15087"/>
        <dbReference type="ChEBI" id="CHEBI:15378"/>
        <dbReference type="ChEBI" id="CHEBI:17154"/>
        <dbReference type="ChEBI" id="CHEBI:29965"/>
        <dbReference type="ChEBI" id="CHEBI:57540"/>
        <dbReference type="ChEBI" id="CHEBI:142554"/>
        <dbReference type="EC" id="2.4.2.31"/>
    </reaction>
</comment>
<evidence type="ECO:0000256" key="5">
    <source>
        <dbReference type="ARBA" id="ARBA00022729"/>
    </source>
</evidence>
<dbReference type="Pfam" id="PF13517">
    <property type="entry name" value="FG-GAP_3"/>
    <property type="match status" value="2"/>
</dbReference>
<comment type="similarity">
    <text evidence="1 7">Belongs to the Arg-specific ADP-ribosyltransferase family.</text>
</comment>
<sequence>MEMKTLKNENQASREDANSQNHPPAVRSNTEHIQHERTRAQRQTTVSDDHQGTPHKSDKIKSKKKQKKIDSEIQNQPAHTSYTSEVQFDEEEPIDYQGQTVKQANRVDVAAKRSTKSKHRVSMAIPVTESLVNPSEPNTIESDPSPIIGYAAEPLLSLPAACAPLFDILHNLSFYVQLALDETPDKPPHGLTVHESAAIRLYTLEWEAPHKSLYSMLNYTLKFSNREELLPYFKYMKLFLTALVKIPCEPITTIWRGVKKDLSADLQPDTPLTWWSFSSCTKSLTVLENSMYLGNLGERTLFSVEAINGRIISAHSHFDTEDEVLLLPGTHMIVVSQLAPSPDLHIIHLKQVVPEETLLELPFEGAVLYPKKKRSWYQKKRYLISLCLFIILSIGAIVIGAVLGSRKANEIPKIICRDPYPQQIASQTGKTPVALVAGDFRNVGIIDLAVLHYDEQSVDLLLGNSKNTYQTEIIYDTGSAPSFAFTHDISGDGLPDIIITNKKDGTISVLLDNPDDSFQSTTTYAVGQSPVSVVSGDFTGNGDFDLIVANYDDNTLRLLFGTAGRFSEIFLTITVGLQPIYIISGDFNLDGKLDWAVVNYGDNTIHVGIARGFGIFENSQIYKVGDYPVAIGSTDLNHDEILDLIVVNYGNNNVGVLLGNDDGTFQAQISYDVGIGPNAIVIADFNNDAKMDIALTLLNESV</sequence>
<reference evidence="10" key="1">
    <citation type="submission" date="2021-02" db="EMBL/GenBank/DDBJ databases">
        <authorList>
            <person name="Nowell W R."/>
        </authorList>
    </citation>
    <scope>NUCLEOTIDE SEQUENCE</scope>
</reference>
<feature type="compositionally biased region" description="Basic and acidic residues" evidence="8">
    <location>
        <begin position="47"/>
        <end position="60"/>
    </location>
</feature>
<dbReference type="AlphaFoldDB" id="A0A815QCR5"/>
<feature type="compositionally biased region" description="Basic and acidic residues" evidence="8">
    <location>
        <begin position="1"/>
        <end position="17"/>
    </location>
</feature>
<feature type="compositionally biased region" description="Basic and acidic residues" evidence="8">
    <location>
        <begin position="29"/>
        <end position="39"/>
    </location>
</feature>
<evidence type="ECO:0000313" key="11">
    <source>
        <dbReference type="Proteomes" id="UP000663864"/>
    </source>
</evidence>
<evidence type="ECO:0000256" key="9">
    <source>
        <dbReference type="SAM" id="Phobius"/>
    </source>
</evidence>
<evidence type="ECO:0000256" key="2">
    <source>
        <dbReference type="ARBA" id="ARBA00022676"/>
    </source>
</evidence>
<organism evidence="10 11">
    <name type="scientific">Rotaria sordida</name>
    <dbReference type="NCBI Taxonomy" id="392033"/>
    <lineage>
        <taxon>Eukaryota</taxon>
        <taxon>Metazoa</taxon>
        <taxon>Spiralia</taxon>
        <taxon>Gnathifera</taxon>
        <taxon>Rotifera</taxon>
        <taxon>Eurotatoria</taxon>
        <taxon>Bdelloidea</taxon>
        <taxon>Philodinida</taxon>
        <taxon>Philodinidae</taxon>
        <taxon>Rotaria</taxon>
    </lineage>
</organism>
<dbReference type="PANTHER" id="PTHR46580">
    <property type="entry name" value="SENSOR KINASE-RELATED"/>
    <property type="match status" value="1"/>
</dbReference>
<dbReference type="GO" id="GO:0106274">
    <property type="term" value="F:NAD+-protein-arginine ADP-ribosyltransferase activity"/>
    <property type="evidence" value="ECO:0007669"/>
    <property type="project" value="UniProtKB-EC"/>
</dbReference>
<keyword evidence="2 7" id="KW-0328">Glycosyltransferase</keyword>
<gene>
    <name evidence="10" type="ORF">ZHD862_LOCUS35647</name>
</gene>
<feature type="transmembrane region" description="Helical" evidence="9">
    <location>
        <begin position="382"/>
        <end position="403"/>
    </location>
</feature>
<proteinExistence type="inferred from homology"/>
<dbReference type="InterPro" id="IPR000768">
    <property type="entry name" value="ART"/>
</dbReference>
<dbReference type="Pfam" id="PF01129">
    <property type="entry name" value="ART"/>
    <property type="match status" value="1"/>
</dbReference>
<keyword evidence="4" id="KW-0548">Nucleotidyltransferase</keyword>
<evidence type="ECO:0000256" key="4">
    <source>
        <dbReference type="ARBA" id="ARBA00022695"/>
    </source>
</evidence>
<dbReference type="Gene3D" id="3.90.176.10">
    <property type="entry name" value="Toxin ADP-ribosyltransferase, Chain A, domain 1"/>
    <property type="match status" value="1"/>
</dbReference>
<protein>
    <recommendedName>
        <fullName evidence="7">NAD(P)(+)--arginine ADP-ribosyltransferase</fullName>
        <ecNumber evidence="7">2.4.2.31</ecNumber>
    </recommendedName>
    <alternativeName>
        <fullName evidence="7">Mono(ADP-ribosyl)transferase</fullName>
    </alternativeName>
</protein>
<dbReference type="GO" id="GO:0016779">
    <property type="term" value="F:nucleotidyltransferase activity"/>
    <property type="evidence" value="ECO:0007669"/>
    <property type="project" value="UniProtKB-KW"/>
</dbReference>
<dbReference type="Gene3D" id="2.130.10.130">
    <property type="entry name" value="Integrin alpha, N-terminal"/>
    <property type="match status" value="1"/>
</dbReference>